<dbReference type="Proteomes" id="UP000178367">
    <property type="component" value="Unassembled WGS sequence"/>
</dbReference>
<dbReference type="STRING" id="1797994.A2227_01440"/>
<dbReference type="AlphaFoldDB" id="A0A1F5SN34"/>
<protein>
    <submittedName>
        <fullName evidence="1">Uncharacterized protein</fullName>
    </submittedName>
</protein>
<gene>
    <name evidence="1" type="ORF">A2227_01440</name>
</gene>
<reference evidence="1 2" key="1">
    <citation type="journal article" date="2016" name="Nat. Commun.">
        <title>Thousands of microbial genomes shed light on interconnected biogeochemical processes in an aquifer system.</title>
        <authorList>
            <person name="Anantharaman K."/>
            <person name="Brown C.T."/>
            <person name="Hug L.A."/>
            <person name="Sharon I."/>
            <person name="Castelle C.J."/>
            <person name="Probst A.J."/>
            <person name="Thomas B.C."/>
            <person name="Singh A."/>
            <person name="Wilkins M.J."/>
            <person name="Karaoz U."/>
            <person name="Brodie E.L."/>
            <person name="Williams K.H."/>
            <person name="Hubbard S.S."/>
            <person name="Banfield J.F."/>
        </authorList>
    </citation>
    <scope>NUCLEOTIDE SEQUENCE [LARGE SCALE GENOMIC DNA]</scope>
</reference>
<comment type="caution">
    <text evidence="1">The sequence shown here is derived from an EMBL/GenBank/DDBJ whole genome shotgun (WGS) entry which is preliminary data.</text>
</comment>
<evidence type="ECO:0000313" key="2">
    <source>
        <dbReference type="Proteomes" id="UP000178367"/>
    </source>
</evidence>
<proteinExistence type="predicted"/>
<organism evidence="1 2">
    <name type="scientific">Candidatus Falkowbacteria bacterium RIFOXYA2_FULL_47_19</name>
    <dbReference type="NCBI Taxonomy" id="1797994"/>
    <lineage>
        <taxon>Bacteria</taxon>
        <taxon>Candidatus Falkowiibacteriota</taxon>
    </lineage>
</organism>
<accession>A0A1F5SN34</accession>
<name>A0A1F5SN34_9BACT</name>
<sequence>MKKNQPIYGLIQEIEWFPKIEVVIYATLGIKRCSYFCYPDKLLKICNDNNFSIQRFYKILNLLDLVIQKDFFITAEAWPDYDYFYKKHHIESSCRSDNVEGLFLDIPECCATTYAEKGDVCDRAILQKYPFRGINIPEGLCAIYPDNDDKEGREKWWKEFRRHFIDHKNGVYDHSAEVKQLVEKKIAEKKLPREVWLLFSTFIPCAPDCDKFMSMAKKMNSALKTYLSRDRYDKIINSYISGEQCL</sequence>
<dbReference type="EMBL" id="MFGB01000003">
    <property type="protein sequence ID" value="OGF28125.1"/>
    <property type="molecule type" value="Genomic_DNA"/>
</dbReference>
<evidence type="ECO:0000313" key="1">
    <source>
        <dbReference type="EMBL" id="OGF28125.1"/>
    </source>
</evidence>